<gene>
    <name evidence="3" type="ORF">H9841_03680</name>
</gene>
<evidence type="ECO:0000259" key="2">
    <source>
        <dbReference type="Pfam" id="PF11611"/>
    </source>
</evidence>
<evidence type="ECO:0000313" key="3">
    <source>
        <dbReference type="EMBL" id="HIY20987.1"/>
    </source>
</evidence>
<evidence type="ECO:0000313" key="4">
    <source>
        <dbReference type="Proteomes" id="UP000823868"/>
    </source>
</evidence>
<name>A0A9D2BY83_9FIRM</name>
<comment type="caution">
    <text evidence="3">The sequence shown here is derived from an EMBL/GenBank/DDBJ whole genome shotgun (WGS) entry which is preliminary data.</text>
</comment>
<dbReference type="PROSITE" id="PS51257">
    <property type="entry name" value="PROKAR_LIPOPROTEIN"/>
    <property type="match status" value="1"/>
</dbReference>
<proteinExistence type="predicted"/>
<organism evidence="3 4">
    <name type="scientific">Candidatus Flavonifractor merdigallinarum</name>
    <dbReference type="NCBI Taxonomy" id="2838589"/>
    <lineage>
        <taxon>Bacteria</taxon>
        <taxon>Bacillati</taxon>
        <taxon>Bacillota</taxon>
        <taxon>Clostridia</taxon>
        <taxon>Eubacteriales</taxon>
        <taxon>Oscillospiraceae</taxon>
        <taxon>Flavonifractor</taxon>
    </lineage>
</organism>
<accession>A0A9D2BY83</accession>
<reference evidence="3" key="1">
    <citation type="journal article" date="2021" name="PeerJ">
        <title>Extensive microbial diversity within the chicken gut microbiome revealed by metagenomics and culture.</title>
        <authorList>
            <person name="Gilroy R."/>
            <person name="Ravi A."/>
            <person name="Getino M."/>
            <person name="Pursley I."/>
            <person name="Horton D.L."/>
            <person name="Alikhan N.F."/>
            <person name="Baker D."/>
            <person name="Gharbi K."/>
            <person name="Hall N."/>
            <person name="Watson M."/>
            <person name="Adriaenssens E.M."/>
            <person name="Foster-Nyarko E."/>
            <person name="Jarju S."/>
            <person name="Secka A."/>
            <person name="Antonio M."/>
            <person name="Oren A."/>
            <person name="Chaudhuri R.R."/>
            <person name="La Ragione R."/>
            <person name="Hildebrand F."/>
            <person name="Pallen M.J."/>
        </authorList>
    </citation>
    <scope>NUCLEOTIDE SEQUENCE</scope>
    <source>
        <strain evidence="3">ChiBcec16_6824</strain>
    </source>
</reference>
<evidence type="ECO:0000256" key="1">
    <source>
        <dbReference type="ARBA" id="ARBA00022729"/>
    </source>
</evidence>
<dbReference type="Pfam" id="PF11611">
    <property type="entry name" value="DUF4352"/>
    <property type="match status" value="1"/>
</dbReference>
<dbReference type="EMBL" id="DXDX01000068">
    <property type="protein sequence ID" value="HIY20987.1"/>
    <property type="molecule type" value="Genomic_DNA"/>
</dbReference>
<sequence length="197" mass="22151">MKRQTIQREEEEKGMGNVGLRCAAGALCLALLAGCGGKQEAGYAQDGYAEGRLGDTMHTAFFDFAVNRAYLTREFEGYQAIQEGYQLLVAEVTIQNTFWESIPMFDSDFQVQWNSDDPDAYDVPITYYTDAVSGEQLPMEYELAEDETRTGLLVFEVPEGEKDFSISYLEIYEDGTEEDVFFVFFNADEFGGDAVQV</sequence>
<dbReference type="InterPro" id="IPR029050">
    <property type="entry name" value="Immunoprotect_excell_Ig-like"/>
</dbReference>
<dbReference type="Proteomes" id="UP000823868">
    <property type="component" value="Unassembled WGS sequence"/>
</dbReference>
<reference evidence="3" key="2">
    <citation type="submission" date="2021-04" db="EMBL/GenBank/DDBJ databases">
        <authorList>
            <person name="Gilroy R."/>
        </authorList>
    </citation>
    <scope>NUCLEOTIDE SEQUENCE</scope>
    <source>
        <strain evidence="3">ChiBcec16_6824</strain>
    </source>
</reference>
<feature type="domain" description="DUF4352" evidence="2">
    <location>
        <begin position="53"/>
        <end position="174"/>
    </location>
</feature>
<dbReference type="InterPro" id="IPR029051">
    <property type="entry name" value="DUF4352"/>
</dbReference>
<dbReference type="Gene3D" id="2.60.40.1240">
    <property type="match status" value="1"/>
</dbReference>
<protein>
    <submittedName>
        <fullName evidence="3">DUF4352 domain-containing protein</fullName>
    </submittedName>
</protein>
<keyword evidence="1" id="KW-0732">Signal</keyword>
<dbReference type="AlphaFoldDB" id="A0A9D2BY83"/>